<dbReference type="PANTHER" id="PTHR47936">
    <property type="entry name" value="PPR_LONG DOMAIN-CONTAINING PROTEIN"/>
    <property type="match status" value="1"/>
</dbReference>
<evidence type="ECO:0000256" key="3">
    <source>
        <dbReference type="PROSITE-ProRule" id="PRU00708"/>
    </source>
</evidence>
<dbReference type="Pfam" id="PF13041">
    <property type="entry name" value="PPR_2"/>
    <property type="match status" value="2"/>
</dbReference>
<comment type="similarity">
    <text evidence="1">Belongs to the PPR family. P subfamily.</text>
</comment>
<dbReference type="EMBL" id="HG739086">
    <property type="protein sequence ID" value="CDO98197.1"/>
    <property type="molecule type" value="Genomic_DNA"/>
</dbReference>
<accession>A0A068TQD2</accession>
<dbReference type="Pfam" id="PF01535">
    <property type="entry name" value="PPR"/>
    <property type="match status" value="1"/>
</dbReference>
<dbReference type="Gene3D" id="1.25.40.10">
    <property type="entry name" value="Tetratricopeptide repeat domain"/>
    <property type="match status" value="2"/>
</dbReference>
<dbReference type="AlphaFoldDB" id="A0A068TQD2"/>
<dbReference type="OMA" id="FWKEANA"/>
<organism evidence="4 5">
    <name type="scientific">Coffea canephora</name>
    <name type="common">Robusta coffee</name>
    <dbReference type="NCBI Taxonomy" id="49390"/>
    <lineage>
        <taxon>Eukaryota</taxon>
        <taxon>Viridiplantae</taxon>
        <taxon>Streptophyta</taxon>
        <taxon>Embryophyta</taxon>
        <taxon>Tracheophyta</taxon>
        <taxon>Spermatophyta</taxon>
        <taxon>Magnoliopsida</taxon>
        <taxon>eudicotyledons</taxon>
        <taxon>Gunneridae</taxon>
        <taxon>Pentapetalae</taxon>
        <taxon>asterids</taxon>
        <taxon>lamiids</taxon>
        <taxon>Gentianales</taxon>
        <taxon>Rubiaceae</taxon>
        <taxon>Ixoroideae</taxon>
        <taxon>Gardenieae complex</taxon>
        <taxon>Bertiereae - Coffeeae clade</taxon>
        <taxon>Coffeeae</taxon>
        <taxon>Coffea</taxon>
    </lineage>
</organism>
<dbReference type="GO" id="GO:0031930">
    <property type="term" value="P:mitochondria-nucleus signaling pathway"/>
    <property type="evidence" value="ECO:0007669"/>
    <property type="project" value="TreeGrafter"/>
</dbReference>
<dbReference type="InterPro" id="IPR011990">
    <property type="entry name" value="TPR-like_helical_dom_sf"/>
</dbReference>
<dbReference type="PhylomeDB" id="A0A068TQD2"/>
<feature type="repeat" description="PPR" evidence="3">
    <location>
        <begin position="155"/>
        <end position="189"/>
    </location>
</feature>
<dbReference type="InParanoid" id="A0A068TQD2"/>
<evidence type="ECO:0008006" key="6">
    <source>
        <dbReference type="Google" id="ProtNLM"/>
    </source>
</evidence>
<evidence type="ECO:0000256" key="1">
    <source>
        <dbReference type="ARBA" id="ARBA00007626"/>
    </source>
</evidence>
<protein>
    <recommendedName>
        <fullName evidence="6">Pentacotripeptide-repeat region of PRORP domain-containing protein</fullName>
    </recommendedName>
</protein>
<evidence type="ECO:0000313" key="5">
    <source>
        <dbReference type="Proteomes" id="UP000295252"/>
    </source>
</evidence>
<sequence>MDKRGIPKDLHSYSIYMDIQCKSGKPWRAVKLFKEMKTKGVKLDVVAYNTLVRAIGISEGVDVALKLYREMIELGFLPNIVTYNTILKLLCENGRYKDAHKFFNEMLNKGCEPNVRTYNCFFGCLQKPGEILKWGFLRPVLLVWKKMEEHGVSPNEFAYNALIDILVQKGMVDMARKYDEEMMAKGLSAKPRVELGTKLISVGPEDG</sequence>
<feature type="repeat" description="PPR" evidence="3">
    <location>
        <begin position="79"/>
        <end position="113"/>
    </location>
</feature>
<dbReference type="OrthoDB" id="185373at2759"/>
<evidence type="ECO:0000256" key="2">
    <source>
        <dbReference type="ARBA" id="ARBA00022737"/>
    </source>
</evidence>
<dbReference type="PROSITE" id="PS51375">
    <property type="entry name" value="PPR"/>
    <property type="match status" value="4"/>
</dbReference>
<dbReference type="GO" id="GO:0009507">
    <property type="term" value="C:chloroplast"/>
    <property type="evidence" value="ECO:0007669"/>
    <property type="project" value="TreeGrafter"/>
</dbReference>
<dbReference type="GO" id="GO:0010019">
    <property type="term" value="P:chloroplast-nucleus signaling pathway"/>
    <property type="evidence" value="ECO:0007669"/>
    <property type="project" value="TreeGrafter"/>
</dbReference>
<dbReference type="InterPro" id="IPR002885">
    <property type="entry name" value="PPR_rpt"/>
</dbReference>
<evidence type="ECO:0000313" key="4">
    <source>
        <dbReference type="EMBL" id="CDO98197.1"/>
    </source>
</evidence>
<gene>
    <name evidence="4" type="ORF">GSCOC_T00022214001</name>
</gene>
<dbReference type="PANTHER" id="PTHR47936:SF1">
    <property type="entry name" value="PENTATRICOPEPTIDE REPEAT-CONTAINING PROTEIN GUN1, CHLOROPLASTIC"/>
    <property type="match status" value="1"/>
</dbReference>
<feature type="repeat" description="PPR" evidence="3">
    <location>
        <begin position="9"/>
        <end position="43"/>
    </location>
</feature>
<name>A0A068TQD2_COFCA</name>
<dbReference type="Proteomes" id="UP000295252">
    <property type="component" value="Chromosome VI"/>
</dbReference>
<dbReference type="Gramene" id="CDO98197">
    <property type="protein sequence ID" value="CDO98197"/>
    <property type="gene ID" value="GSCOC_T00022214001"/>
</dbReference>
<feature type="repeat" description="PPR" evidence="3">
    <location>
        <begin position="44"/>
        <end position="78"/>
    </location>
</feature>
<reference evidence="5" key="1">
    <citation type="journal article" date="2014" name="Science">
        <title>The coffee genome provides insight into the convergent evolution of caffeine biosynthesis.</title>
        <authorList>
            <person name="Denoeud F."/>
            <person name="Carretero-Paulet L."/>
            <person name="Dereeper A."/>
            <person name="Droc G."/>
            <person name="Guyot R."/>
            <person name="Pietrella M."/>
            <person name="Zheng C."/>
            <person name="Alberti A."/>
            <person name="Anthony F."/>
            <person name="Aprea G."/>
            <person name="Aury J.M."/>
            <person name="Bento P."/>
            <person name="Bernard M."/>
            <person name="Bocs S."/>
            <person name="Campa C."/>
            <person name="Cenci A."/>
            <person name="Combes M.C."/>
            <person name="Crouzillat D."/>
            <person name="Da Silva C."/>
            <person name="Daddiego L."/>
            <person name="De Bellis F."/>
            <person name="Dussert S."/>
            <person name="Garsmeur O."/>
            <person name="Gayraud T."/>
            <person name="Guignon V."/>
            <person name="Jahn K."/>
            <person name="Jamilloux V."/>
            <person name="Joet T."/>
            <person name="Labadie K."/>
            <person name="Lan T."/>
            <person name="Leclercq J."/>
            <person name="Lepelley M."/>
            <person name="Leroy T."/>
            <person name="Li L.T."/>
            <person name="Librado P."/>
            <person name="Lopez L."/>
            <person name="Munoz A."/>
            <person name="Noel B."/>
            <person name="Pallavicini A."/>
            <person name="Perrotta G."/>
            <person name="Poncet V."/>
            <person name="Pot D."/>
            <person name="Priyono X."/>
            <person name="Rigoreau M."/>
            <person name="Rouard M."/>
            <person name="Rozas J."/>
            <person name="Tranchant-Dubreuil C."/>
            <person name="VanBuren R."/>
            <person name="Zhang Q."/>
            <person name="Andrade A.C."/>
            <person name="Argout X."/>
            <person name="Bertrand B."/>
            <person name="de Kochko A."/>
            <person name="Graziosi G."/>
            <person name="Henry R.J."/>
            <person name="Jayarama X."/>
            <person name="Ming R."/>
            <person name="Nagai C."/>
            <person name="Rounsley S."/>
            <person name="Sankoff D."/>
            <person name="Giuliano G."/>
            <person name="Albert V.A."/>
            <person name="Wincker P."/>
            <person name="Lashermes P."/>
        </authorList>
    </citation>
    <scope>NUCLEOTIDE SEQUENCE [LARGE SCALE GENOMIC DNA]</scope>
    <source>
        <strain evidence="5">cv. DH200-94</strain>
    </source>
</reference>
<keyword evidence="2" id="KW-0677">Repeat</keyword>
<keyword evidence="5" id="KW-1185">Reference proteome</keyword>
<dbReference type="NCBIfam" id="TIGR00756">
    <property type="entry name" value="PPR"/>
    <property type="match status" value="4"/>
</dbReference>
<proteinExistence type="inferred from homology"/>